<dbReference type="EMBL" id="JAINVV010000001">
    <property type="protein sequence ID" value="MBY8820740.1"/>
    <property type="molecule type" value="Genomic_DNA"/>
</dbReference>
<gene>
    <name evidence="1" type="ORF">K7G82_00455</name>
</gene>
<evidence type="ECO:0000313" key="2">
    <source>
        <dbReference type="Proteomes" id="UP000706039"/>
    </source>
</evidence>
<proteinExistence type="predicted"/>
<accession>A0ABS7PJ20</accession>
<reference evidence="1 2" key="1">
    <citation type="submission" date="2021-08" db="EMBL/GenBank/DDBJ databases">
        <authorList>
            <person name="Tuo L."/>
        </authorList>
    </citation>
    <scope>NUCLEOTIDE SEQUENCE [LARGE SCALE GENOMIC DNA]</scope>
    <source>
        <strain evidence="1 2">JCM 31229</strain>
    </source>
</reference>
<sequence>MAFSVVARPVAGLVRLIATRLPRLPSINAAGESRSPLRFFSITPPGRPVTIAVTATMPSATPSKRIVDGPAGRTTVRVSLIMAKPFSDAEDSVVGKGLSARSGSR</sequence>
<keyword evidence="2" id="KW-1185">Reference proteome</keyword>
<protein>
    <submittedName>
        <fullName evidence="1">Uncharacterized protein</fullName>
    </submittedName>
</protein>
<organism evidence="1 2">
    <name type="scientific">Sphingomonas colocasiae</name>
    <dbReference type="NCBI Taxonomy" id="1848973"/>
    <lineage>
        <taxon>Bacteria</taxon>
        <taxon>Pseudomonadati</taxon>
        <taxon>Pseudomonadota</taxon>
        <taxon>Alphaproteobacteria</taxon>
        <taxon>Sphingomonadales</taxon>
        <taxon>Sphingomonadaceae</taxon>
        <taxon>Sphingomonas</taxon>
    </lineage>
</organism>
<dbReference type="RefSeq" id="WP_222987855.1">
    <property type="nucleotide sequence ID" value="NZ_JAINVV010000001.1"/>
</dbReference>
<evidence type="ECO:0000313" key="1">
    <source>
        <dbReference type="EMBL" id="MBY8820740.1"/>
    </source>
</evidence>
<name>A0ABS7PJ20_9SPHN</name>
<dbReference type="Proteomes" id="UP000706039">
    <property type="component" value="Unassembled WGS sequence"/>
</dbReference>
<comment type="caution">
    <text evidence="1">The sequence shown here is derived from an EMBL/GenBank/DDBJ whole genome shotgun (WGS) entry which is preliminary data.</text>
</comment>